<dbReference type="AlphaFoldDB" id="A0A1H3X4I0"/>
<evidence type="ECO:0000313" key="8">
    <source>
        <dbReference type="Proteomes" id="UP000199656"/>
    </source>
</evidence>
<dbReference type="InterPro" id="IPR050739">
    <property type="entry name" value="MFP"/>
</dbReference>
<gene>
    <name evidence="7" type="ORF">SAMN05660909_00229</name>
</gene>
<dbReference type="GO" id="GO:0016020">
    <property type="term" value="C:membrane"/>
    <property type="evidence" value="ECO:0007669"/>
    <property type="project" value="UniProtKB-SubCell"/>
</dbReference>
<protein>
    <submittedName>
        <fullName evidence="7">Multidrug resistance efflux pump</fullName>
    </submittedName>
</protein>
<organism evidence="7 8">
    <name type="scientific">Chitinophaga terrae</name>
    <name type="common">ex Kim and Jung 2007</name>
    <dbReference type="NCBI Taxonomy" id="408074"/>
    <lineage>
        <taxon>Bacteria</taxon>
        <taxon>Pseudomonadati</taxon>
        <taxon>Bacteroidota</taxon>
        <taxon>Chitinophagia</taxon>
        <taxon>Chitinophagales</taxon>
        <taxon>Chitinophagaceae</taxon>
        <taxon>Chitinophaga</taxon>
    </lineage>
</organism>
<evidence type="ECO:0000256" key="6">
    <source>
        <dbReference type="SAM" id="Phobius"/>
    </source>
</evidence>
<accession>A0A1H3X4I0</accession>
<feature type="transmembrane region" description="Helical" evidence="6">
    <location>
        <begin position="46"/>
        <end position="65"/>
    </location>
</feature>
<evidence type="ECO:0000256" key="5">
    <source>
        <dbReference type="SAM" id="Coils"/>
    </source>
</evidence>
<keyword evidence="4 6" id="KW-0472">Membrane</keyword>
<evidence type="ECO:0000313" key="7">
    <source>
        <dbReference type="EMBL" id="SDZ93544.1"/>
    </source>
</evidence>
<dbReference type="EMBL" id="FNRL01000001">
    <property type="protein sequence ID" value="SDZ93544.1"/>
    <property type="molecule type" value="Genomic_DNA"/>
</dbReference>
<dbReference type="PRINTS" id="PR01490">
    <property type="entry name" value="RTXTOXIND"/>
</dbReference>
<evidence type="ECO:0000256" key="4">
    <source>
        <dbReference type="ARBA" id="ARBA00023136"/>
    </source>
</evidence>
<proteinExistence type="predicted"/>
<evidence type="ECO:0000256" key="1">
    <source>
        <dbReference type="ARBA" id="ARBA00004167"/>
    </source>
</evidence>
<keyword evidence="3 6" id="KW-1133">Transmembrane helix</keyword>
<dbReference type="OrthoDB" id="7057889at2"/>
<dbReference type="Proteomes" id="UP000199656">
    <property type="component" value="Unassembled WGS sequence"/>
</dbReference>
<keyword evidence="5" id="KW-0175">Coiled coil</keyword>
<comment type="subcellular location">
    <subcellularLocation>
        <location evidence="1">Membrane</location>
        <topology evidence="1">Single-pass membrane protein</topology>
    </subcellularLocation>
</comment>
<dbReference type="STRING" id="408074.SAMN05660909_00229"/>
<dbReference type="RefSeq" id="WP_089757769.1">
    <property type="nucleotide sequence ID" value="NZ_BKAT01000015.1"/>
</dbReference>
<sequence length="449" mass="50920">MDGKPVNNINALEMSDTPYKTPIMSDANSEEVGDIMGKMPSWANRWGISITSILLLMVLISTYFIRFPETLDAKVIVSSSAPPVKMVSRSSAPIQKLLVGNNDLVREGDILCILSNSSKYGDVELVAKYATLIDTSITLVEVKDKLHIPSGLQLGELQTQYTELLQSIQQYKFFLSQNTYKAKVEYLVSQSNLQTRLIGELEKKSHLLKEQLDLGHQHFEIDSGLALEKVISRLAYDETRRKFIDEKINTEGNDISILENKLLEREYKKNISETLLELQEKDNELQQKIRDAAKKFRGVYAIWQQNYIIKSPIAGRIVLFNYWKENQFVQVGENILTIIPQVSKYVVKGSVGMIGAGKVKNGQKVLIKLYAYPYKEYGVLVGSVNSMSTVSMDSAFALEIILKRGLTTNLNKKILEHHQLEGMGEILLDDKSVFERLFENIFGSWRKHV</sequence>
<feature type="coiled-coil region" evidence="5">
    <location>
        <begin position="264"/>
        <end position="295"/>
    </location>
</feature>
<dbReference type="PANTHER" id="PTHR30386:SF26">
    <property type="entry name" value="TRANSPORT PROTEIN COMB"/>
    <property type="match status" value="1"/>
</dbReference>
<dbReference type="PANTHER" id="PTHR30386">
    <property type="entry name" value="MEMBRANE FUSION SUBUNIT OF EMRAB-TOLC MULTIDRUG EFFLUX PUMP"/>
    <property type="match status" value="1"/>
</dbReference>
<evidence type="ECO:0000256" key="3">
    <source>
        <dbReference type="ARBA" id="ARBA00022989"/>
    </source>
</evidence>
<reference evidence="8" key="1">
    <citation type="submission" date="2016-10" db="EMBL/GenBank/DDBJ databases">
        <authorList>
            <person name="Varghese N."/>
            <person name="Submissions S."/>
        </authorList>
    </citation>
    <scope>NUCLEOTIDE SEQUENCE [LARGE SCALE GENOMIC DNA]</scope>
    <source>
        <strain evidence="8">DSM 23920</strain>
    </source>
</reference>
<keyword evidence="8" id="KW-1185">Reference proteome</keyword>
<evidence type="ECO:0000256" key="2">
    <source>
        <dbReference type="ARBA" id="ARBA00022692"/>
    </source>
</evidence>
<name>A0A1H3X4I0_9BACT</name>
<keyword evidence="2 6" id="KW-0812">Transmembrane</keyword>